<reference evidence="4 5" key="1">
    <citation type="submission" date="2022-02" db="EMBL/GenBank/DDBJ databases">
        <title>Mesosutterella porci, a novel member of the family Sutterellaceae from pig feces.</title>
        <authorList>
            <person name="Wylensek D."/>
            <person name="Clavel T."/>
        </authorList>
    </citation>
    <scope>NUCLEOTIDE SEQUENCE [LARGE SCALE GENOMIC DNA]</scope>
    <source>
        <strain evidence="5">oilRF-744-wt-GAM-9</strain>
    </source>
</reference>
<organism evidence="4 5">
    <name type="scientific">Mesosutterella porci</name>
    <dbReference type="NCBI Taxonomy" id="2915351"/>
    <lineage>
        <taxon>Bacteria</taxon>
        <taxon>Pseudomonadati</taxon>
        <taxon>Pseudomonadota</taxon>
        <taxon>Betaproteobacteria</taxon>
        <taxon>Burkholderiales</taxon>
        <taxon>Sutterellaceae</taxon>
        <taxon>Mesosutterella</taxon>
    </lineage>
</organism>
<feature type="compositionally biased region" description="Polar residues" evidence="1">
    <location>
        <begin position="224"/>
        <end position="234"/>
    </location>
</feature>
<feature type="domain" description="Baseplate hub protein gp44-like N-terminal" evidence="2">
    <location>
        <begin position="6"/>
        <end position="89"/>
    </location>
</feature>
<feature type="region of interest" description="Disordered" evidence="1">
    <location>
        <begin position="346"/>
        <end position="373"/>
    </location>
</feature>
<protein>
    <recommendedName>
        <fullName evidence="6">Tail protein</fullName>
    </recommendedName>
</protein>
<evidence type="ECO:0000313" key="5">
    <source>
        <dbReference type="Proteomes" id="UP001297600"/>
    </source>
</evidence>
<dbReference type="InterPro" id="IPR026276">
    <property type="entry name" value="Baseplate_GpP"/>
</dbReference>
<evidence type="ECO:0000259" key="2">
    <source>
        <dbReference type="Pfam" id="PF21683"/>
    </source>
</evidence>
<dbReference type="SUPFAM" id="SSF69279">
    <property type="entry name" value="Phage tail proteins"/>
    <property type="match status" value="2"/>
</dbReference>
<evidence type="ECO:0000256" key="1">
    <source>
        <dbReference type="SAM" id="MobiDB-lite"/>
    </source>
</evidence>
<sequence>MAPENEVTLYINGRKYIGWRSVQIDVSVNSLVRVCELGAARTSNRTSLCDGIEEGADAVVKIGSDTVLTGYVVSKKVSYSENSTQIQITIKSKTVDLEECMIPPKKPNQWKNARISSVIKTVAGYYGIETIDNGLAKNARNIDFSTHETIGKGIVNLLKADSLLINDDEFGDLVICDIGQNGDAHDQLIYGKNILSGSRDHDISKVFKTYVVIGQGTDPESKSKNPANSLSEPSENAEFPRNRVLVTEQSGNRTRKELKTRADNLKFNSVGNADVLTYQVQGWRQSNGDLWKQNMNVVVKDPMLDISQTLLVSKISYKLDQDGSTTTMVLKSHWAFAVTDLPDAEKGKTTKKTKTKQAKKGTTFLAKAGSGKL</sequence>
<feature type="domain" description="Baseplate hub protein gp44/GpP-like C-terminal" evidence="3">
    <location>
        <begin position="256"/>
        <end position="336"/>
    </location>
</feature>
<comment type="caution">
    <text evidence="4">The sequence shown here is derived from an EMBL/GenBank/DDBJ whole genome shotgun (WGS) entry which is preliminary data.</text>
</comment>
<dbReference type="Gene3D" id="3.30.1920.10">
    <property type="entry name" value="Baseplate protein-like domains - 2 layer sandwich fold"/>
    <property type="match status" value="1"/>
</dbReference>
<keyword evidence="5" id="KW-1185">Reference proteome</keyword>
<dbReference type="RefSeq" id="WP_237980544.1">
    <property type="nucleotide sequence ID" value="NZ_JAKNCT010000015.1"/>
</dbReference>
<dbReference type="Pfam" id="PF21929">
    <property type="entry name" value="GpP_4th"/>
    <property type="match status" value="1"/>
</dbReference>
<evidence type="ECO:0000313" key="4">
    <source>
        <dbReference type="EMBL" id="MCG5031906.1"/>
    </source>
</evidence>
<gene>
    <name evidence="4" type="ORF">MAF45_10710</name>
</gene>
<dbReference type="InterPro" id="IPR053982">
    <property type="entry name" value="Gp44/GpP-like_C"/>
</dbReference>
<dbReference type="PIRSF" id="PIRSF004440">
    <property type="entry name" value="GpP"/>
    <property type="match status" value="1"/>
</dbReference>
<dbReference type="Proteomes" id="UP001297600">
    <property type="component" value="Unassembled WGS sequence"/>
</dbReference>
<dbReference type="InterPro" id="IPR023399">
    <property type="entry name" value="Baseplate-like_2-layer_sand"/>
</dbReference>
<dbReference type="EMBL" id="JAKNCT010000015">
    <property type="protein sequence ID" value="MCG5031906.1"/>
    <property type="molecule type" value="Genomic_DNA"/>
</dbReference>
<accession>A0ABS9MTF9</accession>
<dbReference type="Gene3D" id="2.30.300.10">
    <property type="entry name" value="Baseplate protein-like domain - beta roll fold"/>
    <property type="match status" value="1"/>
</dbReference>
<dbReference type="Pfam" id="PF21683">
    <property type="entry name" value="GpP-like_1st"/>
    <property type="match status" value="1"/>
</dbReference>
<evidence type="ECO:0008006" key="6">
    <source>
        <dbReference type="Google" id="ProtNLM"/>
    </source>
</evidence>
<proteinExistence type="predicted"/>
<dbReference type="InterPro" id="IPR049354">
    <property type="entry name" value="GpP-like_N"/>
</dbReference>
<name>A0ABS9MTF9_9BURK</name>
<feature type="compositionally biased region" description="Basic residues" evidence="1">
    <location>
        <begin position="349"/>
        <end position="359"/>
    </location>
</feature>
<evidence type="ECO:0000259" key="3">
    <source>
        <dbReference type="Pfam" id="PF21929"/>
    </source>
</evidence>
<dbReference type="Gene3D" id="3.55.50.10">
    <property type="entry name" value="Baseplate protein-like domains"/>
    <property type="match status" value="1"/>
</dbReference>
<feature type="region of interest" description="Disordered" evidence="1">
    <location>
        <begin position="217"/>
        <end position="240"/>
    </location>
</feature>